<dbReference type="Proteomes" id="UP001064048">
    <property type="component" value="Chromosome 12"/>
</dbReference>
<comment type="caution">
    <text evidence="1">The sequence shown here is derived from an EMBL/GenBank/DDBJ whole genome shotgun (WGS) entry which is preliminary data.</text>
</comment>
<protein>
    <submittedName>
        <fullName evidence="1">Uncharacterized protein</fullName>
    </submittedName>
</protein>
<reference evidence="1 2" key="1">
    <citation type="journal article" date="2022" name="Genome Biol. Evol.">
        <title>The Spruce Budworm Genome: Reconstructing the Evolutionary History of Antifreeze Proteins.</title>
        <authorList>
            <person name="Beliveau C."/>
            <person name="Gagne P."/>
            <person name="Picq S."/>
            <person name="Vernygora O."/>
            <person name="Keeling C.I."/>
            <person name="Pinkney K."/>
            <person name="Doucet D."/>
            <person name="Wen F."/>
            <person name="Johnston J.S."/>
            <person name="Maaroufi H."/>
            <person name="Boyle B."/>
            <person name="Laroche J."/>
            <person name="Dewar K."/>
            <person name="Juretic N."/>
            <person name="Blackburn G."/>
            <person name="Nisole A."/>
            <person name="Brunet B."/>
            <person name="Brandao M."/>
            <person name="Lumley L."/>
            <person name="Duan J."/>
            <person name="Quan G."/>
            <person name="Lucarotti C.J."/>
            <person name="Roe A.D."/>
            <person name="Sperling F.A.H."/>
            <person name="Levesque R.C."/>
            <person name="Cusson M."/>
        </authorList>
    </citation>
    <scope>NUCLEOTIDE SEQUENCE [LARGE SCALE GENOMIC DNA]</scope>
    <source>
        <strain evidence="1">Glfc:IPQL:Cfum</strain>
    </source>
</reference>
<name>A0ACC0JYH7_CHOFU</name>
<proteinExistence type="predicted"/>
<dbReference type="EMBL" id="CM046112">
    <property type="protein sequence ID" value="KAI8429148.1"/>
    <property type="molecule type" value="Genomic_DNA"/>
</dbReference>
<evidence type="ECO:0000313" key="1">
    <source>
        <dbReference type="EMBL" id="KAI8429148.1"/>
    </source>
</evidence>
<keyword evidence="2" id="KW-1185">Reference proteome</keyword>
<organism evidence="1 2">
    <name type="scientific">Choristoneura fumiferana</name>
    <name type="common">Spruce budworm moth</name>
    <name type="synonym">Archips fumiferana</name>
    <dbReference type="NCBI Taxonomy" id="7141"/>
    <lineage>
        <taxon>Eukaryota</taxon>
        <taxon>Metazoa</taxon>
        <taxon>Ecdysozoa</taxon>
        <taxon>Arthropoda</taxon>
        <taxon>Hexapoda</taxon>
        <taxon>Insecta</taxon>
        <taxon>Pterygota</taxon>
        <taxon>Neoptera</taxon>
        <taxon>Endopterygota</taxon>
        <taxon>Lepidoptera</taxon>
        <taxon>Glossata</taxon>
        <taxon>Ditrysia</taxon>
        <taxon>Tortricoidea</taxon>
        <taxon>Tortricidae</taxon>
        <taxon>Tortricinae</taxon>
        <taxon>Choristoneura</taxon>
    </lineage>
</organism>
<evidence type="ECO:0000313" key="2">
    <source>
        <dbReference type="Proteomes" id="UP001064048"/>
    </source>
</evidence>
<gene>
    <name evidence="1" type="ORF">MSG28_007695</name>
</gene>
<sequence>MSAPEPAVLEALQGRTQNCAKWPGPRACKIYVASVYNDFREERRQILEMVGPELQATYDDRHIEIEFLDMHYGSDGGDETSPALLRHHLQEIRCCNDTSKAGYFLCLIGGDASSYLPVLPFTIKEETFENLVKSDSPQAALVQACYRLHVDGLYYLEGDDKWFCDLVEREEQRSRLSEVQKAFNSLALEAHSNAVDVADLLRSPVEIQCDLALDLLSNGNHPKGVIAVFRDCSALETDDSKLAVLAHSRVKALKRRLEDALPEGHIIRLESSSAESSRTDAASDNEERLAPMREQVQAAVSSLLDESLSTEPDQGKGRKKTVQEVFLEHITHLRICIEHRRRYKVNVKQIEDAAKSILSNAKENYENRTRHPPVLIYGPDASGKSTLLTHLYYKCEEVFPKPVLRIIRFSASTPRSAYNLELLRVMCQQISIILNIPEGYLPKDASFDPLYINNWFQSLLRRCEEMENEILLIFIDNVHRVNPLECDIVTGLSWLPMSLPRNVFLVCSSAVPLEQLQLTPAQKEKFKVQQCYHLLDPVAETPENNSYGDYIDSAFDNLETVFGSKAFSKLAGYITCSEFGLTELELLELLMPTSNSDAVITLKDANFNFSTLCVAKYMMKPLILENVVSGRSTWRWRAAAAGARARRRYVRVQSALRDAHSDLAALHFANFLQDPDDTDTSETQEPGCADDDDALLDSTPFHSGTRTAAAFTQRHVEESWLHLLLAGDFSKLKDLTVCNFDFLLAAVQTVTVSYLRCILEHVRCYILDRDVELVYGAVRKSSDILTRDPMQLGAQIIAWLRPAVARRGVLATLVTAAMAWCDGYDKPLLVPLNGWLQPPIASTVRVVSVGATSPGTGARLLQLAPSGQHLVLAPSNGDPQLWHVMSNSKVHTFKGHSGKILCMCVTRESQYLLTGSEDTSVIVWDLHTLAVKAKMTEHIAPVLCLAAIVNRSLVISGGEDSAVIVASLVDGTLVTKLDHHRGSVTGVKVLQDGEILVTCSQDGTVCTWNVDNFTLLSTVTAGVPVHAMEVTDDNVFLVTLQGENELHVRTFITGTYLHMLKRHKTKAEQSELIPISCLEVSRDGQLAASGCARGLVHVWQLSTHRLQATLNGHMGHVTCVTFSPNNLLVLSGSEDRTVVVWQLADNSATLTYKVLVGHSDIVTCVAVAITNKTQVVSGSWDCNLIVWDMNTGSDLHLLSGHLGKVTCVKVTGDGSIAVSKLRPLAPKRPMRRLLKKEVSLDTYTWQKKYGHLTSAAMMAQVDERLKRRFSVSASMEEISKIQEAKNKDLGSQVSLGPAEAAIAQSQHFDQLEALWNKFICPNPSTNTSYGFPPTEHMVE</sequence>
<accession>A0ACC0JYH7</accession>